<evidence type="ECO:0000256" key="3">
    <source>
        <dbReference type="ARBA" id="ARBA00023125"/>
    </source>
</evidence>
<feature type="coiled-coil region" evidence="6">
    <location>
        <begin position="104"/>
        <end position="131"/>
    </location>
</feature>
<dbReference type="EMBL" id="JBAMMX010000005">
    <property type="protein sequence ID" value="KAK6940127.1"/>
    <property type="molecule type" value="Genomic_DNA"/>
</dbReference>
<sequence>MGRVKLKIKRIENNTNRQVTFSKRKNGLIKKAYELSVLCDIDIALIMFSPSGRLSHFSGKQSVRCSMSARQRIRMVRNFQNPERLIMTLRQLRKENDVALQFAMHDLQQEVSRLQQQLEMALEQLRDLESEIYDPLLQETGSSSNINSSNMEECHVTNMGNQNFQTWQQDYSSTLHSSLLPPPFPQVQGMMSQDMQEITPHKPVPIPTSCSYATAIQAENYDGIVPQHNDKREKVLSYNLLA</sequence>
<evidence type="ECO:0000313" key="9">
    <source>
        <dbReference type="Proteomes" id="UP001370490"/>
    </source>
</evidence>
<proteinExistence type="predicted"/>
<name>A0AAN8ZJQ4_9MAGN</name>
<keyword evidence="6" id="KW-0175">Coiled coil</keyword>
<dbReference type="Pfam" id="PF00319">
    <property type="entry name" value="SRF-TF"/>
    <property type="match status" value="1"/>
</dbReference>
<evidence type="ECO:0000256" key="2">
    <source>
        <dbReference type="ARBA" id="ARBA00023015"/>
    </source>
</evidence>
<evidence type="ECO:0000313" key="8">
    <source>
        <dbReference type="EMBL" id="KAK6940127.1"/>
    </source>
</evidence>
<evidence type="ECO:0000256" key="6">
    <source>
        <dbReference type="SAM" id="Coils"/>
    </source>
</evidence>
<comment type="subcellular location">
    <subcellularLocation>
        <location evidence="1">Nucleus</location>
    </subcellularLocation>
</comment>
<dbReference type="InterPro" id="IPR033896">
    <property type="entry name" value="MEF2-like_N"/>
</dbReference>
<accession>A0AAN8ZJQ4</accession>
<keyword evidence="5" id="KW-0539">Nucleus</keyword>
<dbReference type="GO" id="GO:0045944">
    <property type="term" value="P:positive regulation of transcription by RNA polymerase II"/>
    <property type="evidence" value="ECO:0007669"/>
    <property type="project" value="InterPro"/>
</dbReference>
<dbReference type="PANTHER" id="PTHR48019">
    <property type="entry name" value="SERUM RESPONSE FACTOR HOMOLOG"/>
    <property type="match status" value="1"/>
</dbReference>
<dbReference type="GO" id="GO:0046983">
    <property type="term" value="F:protein dimerization activity"/>
    <property type="evidence" value="ECO:0007669"/>
    <property type="project" value="InterPro"/>
</dbReference>
<evidence type="ECO:0000259" key="7">
    <source>
        <dbReference type="PROSITE" id="PS50066"/>
    </source>
</evidence>
<dbReference type="PROSITE" id="PS50066">
    <property type="entry name" value="MADS_BOX_2"/>
    <property type="match status" value="1"/>
</dbReference>
<feature type="domain" description="MADS-box" evidence="7">
    <location>
        <begin position="1"/>
        <end position="61"/>
    </location>
</feature>
<gene>
    <name evidence="8" type="ORF">RJ641_029658</name>
</gene>
<protein>
    <submittedName>
        <fullName evidence="8">Transcription factor, MADS-box</fullName>
    </submittedName>
</protein>
<reference evidence="8 9" key="1">
    <citation type="submission" date="2023-12" db="EMBL/GenBank/DDBJ databases">
        <title>A high-quality genome assembly for Dillenia turbinata (Dilleniales).</title>
        <authorList>
            <person name="Chanderbali A."/>
        </authorList>
    </citation>
    <scope>NUCLEOTIDE SEQUENCE [LARGE SCALE GENOMIC DNA]</scope>
    <source>
        <strain evidence="8">LSX21</strain>
        <tissue evidence="8">Leaf</tissue>
    </source>
</reference>
<dbReference type="InterPro" id="IPR002100">
    <property type="entry name" value="TF_MADSbox"/>
</dbReference>
<dbReference type="Gene3D" id="3.40.1810.10">
    <property type="entry name" value="Transcription factor, MADS-box"/>
    <property type="match status" value="1"/>
</dbReference>
<dbReference type="AlphaFoldDB" id="A0AAN8ZJQ4"/>
<keyword evidence="2" id="KW-0805">Transcription regulation</keyword>
<organism evidence="8 9">
    <name type="scientific">Dillenia turbinata</name>
    <dbReference type="NCBI Taxonomy" id="194707"/>
    <lineage>
        <taxon>Eukaryota</taxon>
        <taxon>Viridiplantae</taxon>
        <taxon>Streptophyta</taxon>
        <taxon>Embryophyta</taxon>
        <taxon>Tracheophyta</taxon>
        <taxon>Spermatophyta</taxon>
        <taxon>Magnoliopsida</taxon>
        <taxon>eudicotyledons</taxon>
        <taxon>Gunneridae</taxon>
        <taxon>Pentapetalae</taxon>
        <taxon>Dilleniales</taxon>
        <taxon>Dilleniaceae</taxon>
        <taxon>Dillenia</taxon>
    </lineage>
</organism>
<dbReference type="PROSITE" id="PS00350">
    <property type="entry name" value="MADS_BOX_1"/>
    <property type="match status" value="1"/>
</dbReference>
<keyword evidence="3" id="KW-0238">DNA-binding</keyword>
<evidence type="ECO:0000256" key="5">
    <source>
        <dbReference type="ARBA" id="ARBA00023242"/>
    </source>
</evidence>
<evidence type="ECO:0000256" key="4">
    <source>
        <dbReference type="ARBA" id="ARBA00023163"/>
    </source>
</evidence>
<dbReference type="PRINTS" id="PR00404">
    <property type="entry name" value="MADSDOMAIN"/>
</dbReference>
<dbReference type="SMART" id="SM00432">
    <property type="entry name" value="MADS"/>
    <property type="match status" value="1"/>
</dbReference>
<evidence type="ECO:0000256" key="1">
    <source>
        <dbReference type="ARBA" id="ARBA00004123"/>
    </source>
</evidence>
<comment type="caution">
    <text evidence="8">The sequence shown here is derived from an EMBL/GenBank/DDBJ whole genome shotgun (WGS) entry which is preliminary data.</text>
</comment>
<keyword evidence="9" id="KW-1185">Reference proteome</keyword>
<dbReference type="InterPro" id="IPR050142">
    <property type="entry name" value="MADS-box/MEF2_TF"/>
</dbReference>
<keyword evidence="4" id="KW-0804">Transcription</keyword>
<dbReference type="Proteomes" id="UP001370490">
    <property type="component" value="Unassembled WGS sequence"/>
</dbReference>
<dbReference type="GO" id="GO:0000977">
    <property type="term" value="F:RNA polymerase II transcription regulatory region sequence-specific DNA binding"/>
    <property type="evidence" value="ECO:0007669"/>
    <property type="project" value="InterPro"/>
</dbReference>
<dbReference type="InterPro" id="IPR036879">
    <property type="entry name" value="TF_MADSbox_sf"/>
</dbReference>
<dbReference type="GO" id="GO:0005634">
    <property type="term" value="C:nucleus"/>
    <property type="evidence" value="ECO:0007669"/>
    <property type="project" value="UniProtKB-SubCell"/>
</dbReference>
<dbReference type="SUPFAM" id="SSF55455">
    <property type="entry name" value="SRF-like"/>
    <property type="match status" value="1"/>
</dbReference>
<dbReference type="CDD" id="cd00265">
    <property type="entry name" value="MADS_MEF2_like"/>
    <property type="match status" value="1"/>
</dbReference>